<dbReference type="InterPro" id="IPR046346">
    <property type="entry name" value="Aminoacid_DH-like_N_sf"/>
</dbReference>
<dbReference type="HAMAP" id="MF_01576">
    <property type="entry name" value="THF_DHG_CYH"/>
    <property type="match status" value="1"/>
</dbReference>
<dbReference type="NCBIfam" id="NF010783">
    <property type="entry name" value="PRK14186.1"/>
    <property type="match status" value="1"/>
</dbReference>
<feature type="domain" description="Tetrahydrofolate dehydrogenase/cyclohydrolase catalytic" evidence="13">
    <location>
        <begin position="5"/>
        <end position="119"/>
    </location>
</feature>
<dbReference type="PRINTS" id="PR00085">
    <property type="entry name" value="THFDHDRGNASE"/>
</dbReference>
<dbReference type="NCBIfam" id="NF008058">
    <property type="entry name" value="PRK10792.1"/>
    <property type="match status" value="1"/>
</dbReference>
<dbReference type="Pfam" id="PF00763">
    <property type="entry name" value="THF_DHG_CYH"/>
    <property type="match status" value="1"/>
</dbReference>
<dbReference type="InterPro" id="IPR000672">
    <property type="entry name" value="THF_DH/CycHdrlase"/>
</dbReference>
<evidence type="ECO:0000256" key="3">
    <source>
        <dbReference type="ARBA" id="ARBA00022563"/>
    </source>
</evidence>
<comment type="function">
    <text evidence="12">Catalyzes the oxidation of 5,10-methylenetetrahydrofolate to 5,10-methenyltetrahydrofolate and then the hydrolysis of 5,10-methenyltetrahydrofolate to 10-formyltetrahydrofolate.</text>
</comment>
<comment type="pathway">
    <text evidence="1 12">One-carbon metabolism; tetrahydrofolate interconversion.</text>
</comment>
<accession>A0A9D1ICN2</accession>
<keyword evidence="6 12" id="KW-0378">Hydrolase</keyword>
<dbReference type="InterPro" id="IPR036291">
    <property type="entry name" value="NAD(P)-bd_dom_sf"/>
</dbReference>
<evidence type="ECO:0000256" key="8">
    <source>
        <dbReference type="ARBA" id="ARBA00023002"/>
    </source>
</evidence>
<dbReference type="AlphaFoldDB" id="A0A9D1ICN2"/>
<comment type="subunit">
    <text evidence="2 12">Homodimer.</text>
</comment>
<dbReference type="SUPFAM" id="SSF53223">
    <property type="entry name" value="Aminoacid dehydrogenase-like, N-terminal domain"/>
    <property type="match status" value="1"/>
</dbReference>
<dbReference type="InterPro" id="IPR020631">
    <property type="entry name" value="THF_DH/CycHdrlase_NAD-bd_dom"/>
</dbReference>
<evidence type="ECO:0000256" key="11">
    <source>
        <dbReference type="ARBA" id="ARBA00023268"/>
    </source>
</evidence>
<dbReference type="Gene3D" id="3.40.50.720">
    <property type="entry name" value="NAD(P)-binding Rossmann-like Domain"/>
    <property type="match status" value="1"/>
</dbReference>
<dbReference type="PROSITE" id="PS00767">
    <property type="entry name" value="THF_DHG_CYH_2"/>
    <property type="match status" value="1"/>
</dbReference>
<evidence type="ECO:0000256" key="7">
    <source>
        <dbReference type="ARBA" id="ARBA00022857"/>
    </source>
</evidence>
<dbReference type="InterPro" id="IPR020630">
    <property type="entry name" value="THF_DH/CycHdrlase_cat_dom"/>
</dbReference>
<evidence type="ECO:0000259" key="13">
    <source>
        <dbReference type="Pfam" id="PF00763"/>
    </source>
</evidence>
<keyword evidence="3 12" id="KW-0554">One-carbon metabolism</keyword>
<feature type="binding site" evidence="12">
    <location>
        <begin position="164"/>
        <end position="166"/>
    </location>
    <ligand>
        <name>NADP(+)</name>
        <dbReference type="ChEBI" id="CHEBI:58349"/>
    </ligand>
</feature>
<evidence type="ECO:0000256" key="9">
    <source>
        <dbReference type="ARBA" id="ARBA00023102"/>
    </source>
</evidence>
<dbReference type="EC" id="1.5.1.5" evidence="12"/>
<keyword evidence="5 12" id="KW-0658">Purine biosynthesis</keyword>
<reference evidence="15" key="1">
    <citation type="submission" date="2020-10" db="EMBL/GenBank/DDBJ databases">
        <authorList>
            <person name="Gilroy R."/>
        </authorList>
    </citation>
    <scope>NUCLEOTIDE SEQUENCE</scope>
    <source>
        <strain evidence="15">ChiHcec3-11533</strain>
    </source>
</reference>
<evidence type="ECO:0000256" key="5">
    <source>
        <dbReference type="ARBA" id="ARBA00022755"/>
    </source>
</evidence>
<dbReference type="PANTHER" id="PTHR48099:SF5">
    <property type="entry name" value="C-1-TETRAHYDROFOLATE SYNTHASE, CYTOPLASMIC"/>
    <property type="match status" value="1"/>
</dbReference>
<evidence type="ECO:0000313" key="15">
    <source>
        <dbReference type="EMBL" id="HIU34793.1"/>
    </source>
</evidence>
<dbReference type="GO" id="GO:0006164">
    <property type="term" value="P:purine nucleotide biosynthetic process"/>
    <property type="evidence" value="ECO:0007669"/>
    <property type="project" value="UniProtKB-KW"/>
</dbReference>
<dbReference type="GO" id="GO:0005829">
    <property type="term" value="C:cytosol"/>
    <property type="evidence" value="ECO:0007669"/>
    <property type="project" value="TreeGrafter"/>
</dbReference>
<comment type="catalytic activity">
    <reaction evidence="12">
        <text>(6R)-5,10-methylene-5,6,7,8-tetrahydrofolate + NADP(+) = (6R)-5,10-methenyltetrahydrofolate + NADPH</text>
        <dbReference type="Rhea" id="RHEA:22812"/>
        <dbReference type="ChEBI" id="CHEBI:15636"/>
        <dbReference type="ChEBI" id="CHEBI:57455"/>
        <dbReference type="ChEBI" id="CHEBI:57783"/>
        <dbReference type="ChEBI" id="CHEBI:58349"/>
        <dbReference type="EC" id="1.5.1.5"/>
    </reaction>
</comment>
<feature type="domain" description="Tetrahydrofolate dehydrogenase/cyclohydrolase NAD(P)-binding" evidence="14">
    <location>
        <begin position="138"/>
        <end position="280"/>
    </location>
</feature>
<comment type="caution">
    <text evidence="15">The sequence shown here is derived from an EMBL/GenBank/DDBJ whole genome shotgun (WGS) entry which is preliminary data.</text>
</comment>
<dbReference type="CDD" id="cd01080">
    <property type="entry name" value="NAD_bind_m-THF_DH_Cyclohyd"/>
    <property type="match status" value="1"/>
</dbReference>
<proteinExistence type="inferred from homology"/>
<organism evidence="15 16">
    <name type="scientific">Candidatus Pullichristensenella excrementigallinarum</name>
    <dbReference type="NCBI Taxonomy" id="2840907"/>
    <lineage>
        <taxon>Bacteria</taxon>
        <taxon>Bacillati</taxon>
        <taxon>Bacillota</taxon>
        <taxon>Clostridia</taxon>
        <taxon>Candidatus Pullichristensenella</taxon>
    </lineage>
</organism>
<dbReference type="EMBL" id="DVMU01000205">
    <property type="protein sequence ID" value="HIU34793.1"/>
    <property type="molecule type" value="Genomic_DNA"/>
</dbReference>
<gene>
    <name evidence="12 15" type="primary">folD</name>
    <name evidence="15" type="ORF">IAB02_09535</name>
</gene>
<comment type="catalytic activity">
    <reaction evidence="12">
        <text>(6R)-5,10-methenyltetrahydrofolate + H2O = (6R)-10-formyltetrahydrofolate + H(+)</text>
        <dbReference type="Rhea" id="RHEA:23700"/>
        <dbReference type="ChEBI" id="CHEBI:15377"/>
        <dbReference type="ChEBI" id="CHEBI:15378"/>
        <dbReference type="ChEBI" id="CHEBI:57455"/>
        <dbReference type="ChEBI" id="CHEBI:195366"/>
        <dbReference type="EC" id="3.5.4.9"/>
    </reaction>
</comment>
<evidence type="ECO:0000256" key="10">
    <source>
        <dbReference type="ARBA" id="ARBA00023167"/>
    </source>
</evidence>
<dbReference type="PROSITE" id="PS00766">
    <property type="entry name" value="THF_DHG_CYH_1"/>
    <property type="match status" value="1"/>
</dbReference>
<keyword evidence="7 12" id="KW-0521">NADP</keyword>
<comment type="similarity">
    <text evidence="12">Belongs to the tetrahydrofolate dehydrogenase/cyclohydrolase family.</text>
</comment>
<keyword evidence="4 12" id="KW-0028">Amino-acid biosynthesis</keyword>
<evidence type="ECO:0000313" key="16">
    <source>
        <dbReference type="Proteomes" id="UP000824072"/>
    </source>
</evidence>
<dbReference type="SUPFAM" id="SSF51735">
    <property type="entry name" value="NAD(P)-binding Rossmann-fold domains"/>
    <property type="match status" value="1"/>
</dbReference>
<dbReference type="EC" id="3.5.4.9" evidence="12"/>
<dbReference type="FunFam" id="3.40.50.10860:FF:000005">
    <property type="entry name" value="C-1-tetrahydrofolate synthase, cytoplasmic, putative"/>
    <property type="match status" value="1"/>
</dbReference>
<dbReference type="InterPro" id="IPR020867">
    <property type="entry name" value="THF_DH/CycHdrlase_CS"/>
</dbReference>
<evidence type="ECO:0000256" key="6">
    <source>
        <dbReference type="ARBA" id="ARBA00022801"/>
    </source>
</evidence>
<dbReference type="GO" id="GO:0035999">
    <property type="term" value="P:tetrahydrofolate interconversion"/>
    <property type="evidence" value="ECO:0007669"/>
    <property type="project" value="UniProtKB-UniRule"/>
</dbReference>
<dbReference type="GO" id="GO:0009086">
    <property type="term" value="P:methionine biosynthetic process"/>
    <property type="evidence" value="ECO:0007669"/>
    <property type="project" value="UniProtKB-KW"/>
</dbReference>
<comment type="caution">
    <text evidence="12">Lacks conserved residue(s) required for the propagation of feature annotation.</text>
</comment>
<sequence>MAIRMDGKKIAAEIRGELKGRVEALKARGIEPCLAVILAGDDPASKIYVRNKKRACEEIGIRSLEILLPESVTEQELIEKIRELNEDRSVHAMLVQLPLPRQIDSLKVLDEIAPEKDADGFHVVNAGRLFTGRASVLPCTPAGCMELIHRAGVEVSGKTAVVVGRSNIVGKPMAQLLLNENATVTICHSRTRNLGEITRKADILVCAVGRAKMVTGEMVKPGACVIDVGMNRLENGKVVGDVDFESVDEVAGYLTPVPGGVGPMTIAMLMQNAILAAEKHG</sequence>
<dbReference type="GO" id="GO:0004488">
    <property type="term" value="F:methylenetetrahydrofolate dehydrogenase (NADP+) activity"/>
    <property type="evidence" value="ECO:0007669"/>
    <property type="project" value="UniProtKB-UniRule"/>
</dbReference>
<dbReference type="PANTHER" id="PTHR48099">
    <property type="entry name" value="C-1-TETRAHYDROFOLATE SYNTHASE, CYTOPLASMIC-RELATED"/>
    <property type="match status" value="1"/>
</dbReference>
<keyword evidence="9 12" id="KW-0368">Histidine biosynthesis</keyword>
<evidence type="ECO:0000256" key="4">
    <source>
        <dbReference type="ARBA" id="ARBA00022605"/>
    </source>
</evidence>
<dbReference type="FunFam" id="3.40.50.720:FF:000006">
    <property type="entry name" value="Bifunctional protein FolD"/>
    <property type="match status" value="1"/>
</dbReference>
<name>A0A9D1ICN2_9FIRM</name>
<evidence type="ECO:0000259" key="14">
    <source>
        <dbReference type="Pfam" id="PF02882"/>
    </source>
</evidence>
<keyword evidence="10 12" id="KW-0486">Methionine biosynthesis</keyword>
<evidence type="ECO:0000256" key="12">
    <source>
        <dbReference type="HAMAP-Rule" id="MF_01576"/>
    </source>
</evidence>
<dbReference type="Gene3D" id="3.40.50.10860">
    <property type="entry name" value="Leucine Dehydrogenase, chain A, domain 1"/>
    <property type="match status" value="1"/>
</dbReference>
<keyword evidence="8 12" id="KW-0560">Oxidoreductase</keyword>
<evidence type="ECO:0000256" key="1">
    <source>
        <dbReference type="ARBA" id="ARBA00004777"/>
    </source>
</evidence>
<dbReference type="GO" id="GO:0000105">
    <property type="term" value="P:L-histidine biosynthetic process"/>
    <property type="evidence" value="ECO:0007669"/>
    <property type="project" value="UniProtKB-KW"/>
</dbReference>
<dbReference type="Pfam" id="PF02882">
    <property type="entry name" value="THF_DHG_CYH_C"/>
    <property type="match status" value="1"/>
</dbReference>
<protein>
    <recommendedName>
        <fullName evidence="12">Bifunctional protein FolD</fullName>
    </recommendedName>
    <domain>
        <recommendedName>
            <fullName evidence="12">Methylenetetrahydrofolate dehydrogenase</fullName>
            <ecNumber evidence="12">1.5.1.5</ecNumber>
        </recommendedName>
    </domain>
    <domain>
        <recommendedName>
            <fullName evidence="12">Methenyltetrahydrofolate cyclohydrolase</fullName>
            <ecNumber evidence="12">3.5.4.9</ecNumber>
        </recommendedName>
    </domain>
</protein>
<dbReference type="Proteomes" id="UP000824072">
    <property type="component" value="Unassembled WGS sequence"/>
</dbReference>
<keyword evidence="11 12" id="KW-0511">Multifunctional enzyme</keyword>
<dbReference type="GO" id="GO:0004477">
    <property type="term" value="F:methenyltetrahydrofolate cyclohydrolase activity"/>
    <property type="evidence" value="ECO:0007669"/>
    <property type="project" value="UniProtKB-UniRule"/>
</dbReference>
<reference evidence="15" key="2">
    <citation type="journal article" date="2021" name="PeerJ">
        <title>Extensive microbial diversity within the chicken gut microbiome revealed by metagenomics and culture.</title>
        <authorList>
            <person name="Gilroy R."/>
            <person name="Ravi A."/>
            <person name="Getino M."/>
            <person name="Pursley I."/>
            <person name="Horton D.L."/>
            <person name="Alikhan N.F."/>
            <person name="Baker D."/>
            <person name="Gharbi K."/>
            <person name="Hall N."/>
            <person name="Watson M."/>
            <person name="Adriaenssens E.M."/>
            <person name="Foster-Nyarko E."/>
            <person name="Jarju S."/>
            <person name="Secka A."/>
            <person name="Antonio M."/>
            <person name="Oren A."/>
            <person name="Chaudhuri R.R."/>
            <person name="La Ragione R."/>
            <person name="Hildebrand F."/>
            <person name="Pallen M.J."/>
        </authorList>
    </citation>
    <scope>NUCLEOTIDE SEQUENCE</scope>
    <source>
        <strain evidence="15">ChiHcec3-11533</strain>
    </source>
</reference>
<evidence type="ECO:0000256" key="2">
    <source>
        <dbReference type="ARBA" id="ARBA00011738"/>
    </source>
</evidence>